<proteinExistence type="predicted"/>
<name>A0A921STQ6_9FIRM</name>
<gene>
    <name evidence="2" type="ORF">K8V01_10710</name>
</gene>
<comment type="caution">
    <text evidence="2">The sequence shown here is derived from an EMBL/GenBank/DDBJ whole genome shotgun (WGS) entry which is preliminary data.</text>
</comment>
<dbReference type="EMBL" id="DYUC01000106">
    <property type="protein sequence ID" value="HJG87474.1"/>
    <property type="molecule type" value="Genomic_DNA"/>
</dbReference>
<evidence type="ECO:0000256" key="1">
    <source>
        <dbReference type="SAM" id="MobiDB-lite"/>
    </source>
</evidence>
<organism evidence="2 3">
    <name type="scientific">Pseudoflavonifractor capillosus</name>
    <dbReference type="NCBI Taxonomy" id="106588"/>
    <lineage>
        <taxon>Bacteria</taxon>
        <taxon>Bacillati</taxon>
        <taxon>Bacillota</taxon>
        <taxon>Clostridia</taxon>
        <taxon>Eubacteriales</taxon>
        <taxon>Oscillospiraceae</taxon>
        <taxon>Pseudoflavonifractor</taxon>
    </lineage>
</organism>
<feature type="compositionally biased region" description="Pro residues" evidence="1">
    <location>
        <begin position="43"/>
        <end position="53"/>
    </location>
</feature>
<reference evidence="2" key="1">
    <citation type="journal article" date="2021" name="PeerJ">
        <title>Extensive microbial diversity within the chicken gut microbiome revealed by metagenomics and culture.</title>
        <authorList>
            <person name="Gilroy R."/>
            <person name="Ravi A."/>
            <person name="Getino M."/>
            <person name="Pursley I."/>
            <person name="Horton D.L."/>
            <person name="Alikhan N.F."/>
            <person name="Baker D."/>
            <person name="Gharbi K."/>
            <person name="Hall N."/>
            <person name="Watson M."/>
            <person name="Adriaenssens E.M."/>
            <person name="Foster-Nyarko E."/>
            <person name="Jarju S."/>
            <person name="Secka A."/>
            <person name="Antonio M."/>
            <person name="Oren A."/>
            <person name="Chaudhuri R.R."/>
            <person name="La Ragione R."/>
            <person name="Hildebrand F."/>
            <person name="Pallen M.J."/>
        </authorList>
    </citation>
    <scope>NUCLEOTIDE SEQUENCE</scope>
    <source>
        <strain evidence="2">CHK179-5677</strain>
    </source>
</reference>
<dbReference type="Proteomes" id="UP000760668">
    <property type="component" value="Unassembled WGS sequence"/>
</dbReference>
<feature type="region of interest" description="Disordered" evidence="1">
    <location>
        <begin position="36"/>
        <end position="60"/>
    </location>
</feature>
<evidence type="ECO:0000313" key="3">
    <source>
        <dbReference type="Proteomes" id="UP000760668"/>
    </source>
</evidence>
<accession>A0A921STQ6</accession>
<reference evidence="2" key="2">
    <citation type="submission" date="2021-09" db="EMBL/GenBank/DDBJ databases">
        <authorList>
            <person name="Gilroy R."/>
        </authorList>
    </citation>
    <scope>NUCLEOTIDE SEQUENCE</scope>
    <source>
        <strain evidence="2">CHK179-5677</strain>
    </source>
</reference>
<dbReference type="AlphaFoldDB" id="A0A921STQ6"/>
<sequence length="159" mass="17787">MKIIIKSVESGWDTERVMELPEDEALVKSILRAVKRRTQPKAPTQPPASPPEQPKMVEGTDHRAGYSGFLMLECPKCGEVRAFNPKQHVTELVCRKCGQVAELEHLAVLEMACPSCGKTWGYRTNIEEPEIVHACIACGGEMASRWDKEKHRYVPGKSV</sequence>
<evidence type="ECO:0000313" key="2">
    <source>
        <dbReference type="EMBL" id="HJG87474.1"/>
    </source>
</evidence>
<dbReference type="RefSeq" id="WP_294756019.1">
    <property type="nucleotide sequence ID" value="NZ_DYUC01000106.1"/>
</dbReference>
<protein>
    <submittedName>
        <fullName evidence="2">Zinc ribbon-containing protein</fullName>
    </submittedName>
</protein>